<evidence type="ECO:0000313" key="1">
    <source>
        <dbReference type="EMBL" id="EED66347.1"/>
    </source>
</evidence>
<dbReference type="Proteomes" id="UP000003039">
    <property type="component" value="Unassembled WGS sequence"/>
</dbReference>
<name>B7X0J7_COMTK</name>
<evidence type="ECO:0000313" key="2">
    <source>
        <dbReference type="Proteomes" id="UP000003039"/>
    </source>
</evidence>
<gene>
    <name evidence="1" type="ORF">CtesDRAFT_PD1293</name>
</gene>
<proteinExistence type="predicted"/>
<sequence>MRACDRWRLEVVALAQDSQLVVVISNNEKIRALGQDFQ</sequence>
<reference evidence="1 2" key="1">
    <citation type="journal article" date="2004" name="Appl. Environ. Microbiol.">
        <title>Mineralization of individual congeners of linear alkylbenzenesulfonate by defined pairs of heterotrophic bacteria.</title>
        <authorList>
            <person name="Schleheck D."/>
            <person name="Knepper T.P."/>
            <person name="Fischer K."/>
            <person name="Cook A.M."/>
        </authorList>
    </citation>
    <scope>NUCLEOTIDE SEQUENCE [LARGE SCALE GENOMIC DNA]</scope>
    <source>
        <strain evidence="2">DSM 14576 / KF-1</strain>
    </source>
</reference>
<dbReference type="AlphaFoldDB" id="B7X0J7"/>
<accession>B7X0J7</accession>
<dbReference type="EMBL" id="AAUJ02000001">
    <property type="protein sequence ID" value="EED66347.1"/>
    <property type="molecule type" value="Genomic_DNA"/>
</dbReference>
<protein>
    <submittedName>
        <fullName evidence="1">Uncharacterized protein</fullName>
    </submittedName>
</protein>
<organism evidence="1 2">
    <name type="scientific">Comamonas testosteroni (strain DSM 14576 / KF-1)</name>
    <name type="common">Pseudomonas testosteroni</name>
    <dbReference type="NCBI Taxonomy" id="399795"/>
    <lineage>
        <taxon>Bacteria</taxon>
        <taxon>Pseudomonadati</taxon>
        <taxon>Pseudomonadota</taxon>
        <taxon>Betaproteobacteria</taxon>
        <taxon>Burkholderiales</taxon>
        <taxon>Comamonadaceae</taxon>
        <taxon>Comamonas</taxon>
    </lineage>
</organism>
<comment type="caution">
    <text evidence="1">The sequence shown here is derived from an EMBL/GenBank/DDBJ whole genome shotgun (WGS) entry which is preliminary data.</text>
</comment>